<organism evidence="2 3">
    <name type="scientific">Daphnia magna</name>
    <dbReference type="NCBI Taxonomy" id="35525"/>
    <lineage>
        <taxon>Eukaryota</taxon>
        <taxon>Metazoa</taxon>
        <taxon>Ecdysozoa</taxon>
        <taxon>Arthropoda</taxon>
        <taxon>Crustacea</taxon>
        <taxon>Branchiopoda</taxon>
        <taxon>Diplostraca</taxon>
        <taxon>Cladocera</taxon>
        <taxon>Anomopoda</taxon>
        <taxon>Daphniidae</taxon>
        <taxon>Daphnia</taxon>
    </lineage>
</organism>
<protein>
    <submittedName>
        <fullName evidence="2">Uncharacterized protein</fullName>
    </submittedName>
</protein>
<feature type="transmembrane region" description="Helical" evidence="1">
    <location>
        <begin position="21"/>
        <end position="40"/>
    </location>
</feature>
<keyword evidence="1" id="KW-0812">Transmembrane</keyword>
<keyword evidence="1" id="KW-0472">Membrane</keyword>
<keyword evidence="3" id="KW-1185">Reference proteome</keyword>
<evidence type="ECO:0000256" key="1">
    <source>
        <dbReference type="SAM" id="Phobius"/>
    </source>
</evidence>
<proteinExistence type="predicted"/>
<gene>
    <name evidence="2" type="ORF">APZ42_009076</name>
</gene>
<comment type="caution">
    <text evidence="2">The sequence shown here is derived from an EMBL/GenBank/DDBJ whole genome shotgun (WGS) entry which is preliminary data.</text>
</comment>
<accession>A0A164E875</accession>
<sequence>MVSFNNVQPWNDSHVTETNKRCFCIFNVYIFIIVFHTSFWPASANRVQQLHGPL</sequence>
<name>A0A164E875_9CRUS</name>
<evidence type="ECO:0000313" key="3">
    <source>
        <dbReference type="Proteomes" id="UP000076858"/>
    </source>
</evidence>
<reference evidence="2 3" key="1">
    <citation type="submission" date="2016-03" db="EMBL/GenBank/DDBJ databases">
        <title>EvidentialGene: Evidence-directed Construction of Genes on Genomes.</title>
        <authorList>
            <person name="Gilbert D.G."/>
            <person name="Choi J.-H."/>
            <person name="Mockaitis K."/>
            <person name="Colbourne J."/>
            <person name="Pfrender M."/>
        </authorList>
    </citation>
    <scope>NUCLEOTIDE SEQUENCE [LARGE SCALE GENOMIC DNA]</scope>
    <source>
        <strain evidence="2 3">Xinb3</strain>
        <tissue evidence="2">Complete organism</tissue>
    </source>
</reference>
<evidence type="ECO:0000313" key="2">
    <source>
        <dbReference type="EMBL" id="KZR96533.1"/>
    </source>
</evidence>
<dbReference type="EMBL" id="LRGB01024606">
    <property type="protein sequence ID" value="KZR96533.1"/>
    <property type="molecule type" value="Genomic_DNA"/>
</dbReference>
<keyword evidence="1" id="KW-1133">Transmembrane helix</keyword>
<dbReference type="AlphaFoldDB" id="A0A164E875"/>
<dbReference type="Proteomes" id="UP000076858">
    <property type="component" value="Unassembled WGS sequence"/>
</dbReference>